<dbReference type="OrthoDB" id="9981668at2759"/>
<dbReference type="EMBL" id="AZBU02000011">
    <property type="protein sequence ID" value="TKR61584.1"/>
    <property type="molecule type" value="Genomic_DNA"/>
</dbReference>
<accession>A0A4U5LZ30</accession>
<dbReference type="CDD" id="cd02846">
    <property type="entry name" value="PAZ_argonaute_like"/>
    <property type="match status" value="1"/>
</dbReference>
<dbReference type="GO" id="GO:0003723">
    <property type="term" value="F:RNA binding"/>
    <property type="evidence" value="ECO:0007669"/>
    <property type="project" value="InterPro"/>
</dbReference>
<dbReference type="InterPro" id="IPR036397">
    <property type="entry name" value="RNaseH_sf"/>
</dbReference>
<dbReference type="SMART" id="SM00949">
    <property type="entry name" value="PAZ"/>
    <property type="match status" value="1"/>
</dbReference>
<dbReference type="SUPFAM" id="SSF101690">
    <property type="entry name" value="PAZ domain"/>
    <property type="match status" value="1"/>
</dbReference>
<dbReference type="InterPro" id="IPR003165">
    <property type="entry name" value="Piwi"/>
</dbReference>
<evidence type="ECO:0000313" key="4">
    <source>
        <dbReference type="EMBL" id="TKR61584.1"/>
    </source>
</evidence>
<dbReference type="PANTHER" id="PTHR22891">
    <property type="entry name" value="EUKARYOTIC TRANSLATION INITIATION FACTOR 2C"/>
    <property type="match status" value="1"/>
</dbReference>
<dbReference type="PROSITE" id="PS50821">
    <property type="entry name" value="PAZ"/>
    <property type="match status" value="1"/>
</dbReference>
<dbReference type="Gene3D" id="2.170.260.10">
    <property type="entry name" value="paz domain"/>
    <property type="match status" value="1"/>
</dbReference>
<dbReference type="InterPro" id="IPR032474">
    <property type="entry name" value="Argonaute_N"/>
</dbReference>
<dbReference type="PROSITE" id="PS50822">
    <property type="entry name" value="PIWI"/>
    <property type="match status" value="1"/>
</dbReference>
<sequence length="897" mass="100002">MESVTTKMAHLTMAPKLGAGTGGRPVPLVTNMYQAKMMRAQPVYRYDVAMEMRFGAKSVSLVKKTIDDMVAIDHKDKCRAAFRIAVRLHDKVLGSPVGLFYDLQSTLYAIDKIKDAKENTECKEIELCIPSDMLKNNDYFKDRNPDSVTITIKRVEADYQLSLGDLSFATDASKAHLNADLVQFLEIATTQYAYLKAGDVLTYSSGLIYFSEKRRKLNGGNLLIDGVQKSIKVIEGSQKGQPQLAVVLDPKKTAFHAKDVAVSDKIYEAGFMEDDGRVHPAKLETVKNQVKNLFVEVRYGKKPTRFMINGIDKESARVKTFLSSTGETTVESYYLKQYQIELQYPLAPLLAANKKVNGERTTIYFPMELCYVCDTQRVKNTQQTSKQISDMIRSCAMLPADRVKEIKDCAKRLQLNGDAVSGSLRSAGLSVATQLTSVQGRALPPPEIVYKDNKKFSVDPNSGKWKATGAQKPKFLLGASINRWAMMCVADRPQPRDDALMKNFAEKMVRECQGRGMRVNNPVFYQAVQGRPDSLESMFRRAKQDNMEFLFFVQDGRLQAHKDIKFFERKYEIITQDLNQQTCRSVVEQNKFLSLENIVNKTNVKLGGLNYSLIVNAPNTQHLFAKGRLYLGFQVSHPAPLSDDQKAKGMKPKQPTVVGVAGNITNQPAAFVGDVFFQEPRDDRMADAMETLVRDFALRYKDAVGVAPAEVIIYRNGASDGQYQTILDVEVQEVIRAALTAAGAGSAKLTYMVVSKLHNVRLMPAQITGIKAPEQNVKPGTVVDTNIVDPVFAEFYLNSHQTLQGSAKTPKYTVLYDQNNFPMSYLELMTYVLSYGHQIVGLPTSLPTPVYVAGRYAERGATLLSASRHDSDMCKFSELTEALGYGSTKIGKNRLNA</sequence>
<comment type="caution">
    <text evidence="4">The sequence shown here is derived from an EMBL/GenBank/DDBJ whole genome shotgun (WGS) entry which is preliminary data.</text>
</comment>
<proteinExistence type="inferred from homology"/>
<dbReference type="STRING" id="34508.A0A4U5LZ30"/>
<dbReference type="AlphaFoldDB" id="A0A4U5LZ30"/>
<dbReference type="SUPFAM" id="SSF53098">
    <property type="entry name" value="Ribonuclease H-like"/>
    <property type="match status" value="1"/>
</dbReference>
<dbReference type="Pfam" id="PF16488">
    <property type="entry name" value="ArgoL2"/>
    <property type="match status" value="1"/>
</dbReference>
<dbReference type="Pfam" id="PF02171">
    <property type="entry name" value="Piwi"/>
    <property type="match status" value="1"/>
</dbReference>
<reference evidence="4 5" key="1">
    <citation type="journal article" date="2015" name="Genome Biol.">
        <title>Comparative genomics of Steinernema reveals deeply conserved gene regulatory networks.</title>
        <authorList>
            <person name="Dillman A.R."/>
            <person name="Macchietto M."/>
            <person name="Porter C.F."/>
            <person name="Rogers A."/>
            <person name="Williams B."/>
            <person name="Antoshechkin I."/>
            <person name="Lee M.M."/>
            <person name="Goodwin Z."/>
            <person name="Lu X."/>
            <person name="Lewis E.E."/>
            <person name="Goodrich-Blair H."/>
            <person name="Stock S.P."/>
            <person name="Adams B.J."/>
            <person name="Sternberg P.W."/>
            <person name="Mortazavi A."/>
        </authorList>
    </citation>
    <scope>NUCLEOTIDE SEQUENCE [LARGE SCALE GENOMIC DNA]</scope>
    <source>
        <strain evidence="4 5">ALL</strain>
    </source>
</reference>
<protein>
    <recommendedName>
        <fullName evidence="6">Piwi domain-containing protein</fullName>
    </recommendedName>
</protein>
<comment type="similarity">
    <text evidence="1">Belongs to the argonaute family.</text>
</comment>
<evidence type="ECO:0000259" key="3">
    <source>
        <dbReference type="PROSITE" id="PS50822"/>
    </source>
</evidence>
<keyword evidence="5" id="KW-1185">Reference proteome</keyword>
<dbReference type="Gene3D" id="3.30.420.10">
    <property type="entry name" value="Ribonuclease H-like superfamily/Ribonuclease H"/>
    <property type="match status" value="1"/>
</dbReference>
<evidence type="ECO:0000313" key="5">
    <source>
        <dbReference type="Proteomes" id="UP000298663"/>
    </source>
</evidence>
<dbReference type="Proteomes" id="UP000298663">
    <property type="component" value="Unassembled WGS sequence"/>
</dbReference>
<dbReference type="Gene3D" id="3.40.50.2300">
    <property type="match status" value="1"/>
</dbReference>
<evidence type="ECO:0000256" key="1">
    <source>
        <dbReference type="RuleBase" id="RU361178"/>
    </source>
</evidence>
<dbReference type="Pfam" id="PF02170">
    <property type="entry name" value="PAZ"/>
    <property type="match status" value="1"/>
</dbReference>
<dbReference type="InterPro" id="IPR012337">
    <property type="entry name" value="RNaseH-like_sf"/>
</dbReference>
<evidence type="ECO:0000259" key="2">
    <source>
        <dbReference type="PROSITE" id="PS50821"/>
    </source>
</evidence>
<dbReference type="InterPro" id="IPR032473">
    <property type="entry name" value="Argonaute_Mid_dom"/>
</dbReference>
<dbReference type="Pfam" id="PF16486">
    <property type="entry name" value="ArgoN"/>
    <property type="match status" value="1"/>
</dbReference>
<dbReference type="InterPro" id="IPR032472">
    <property type="entry name" value="ArgoL2"/>
</dbReference>
<reference evidence="4 5" key="2">
    <citation type="journal article" date="2019" name="G3 (Bethesda)">
        <title>Hybrid Assembly of the Genome of the Entomopathogenic Nematode Steinernema carpocapsae Identifies the X-Chromosome.</title>
        <authorList>
            <person name="Serra L."/>
            <person name="Macchietto M."/>
            <person name="Macias-Munoz A."/>
            <person name="McGill C.J."/>
            <person name="Rodriguez I.M."/>
            <person name="Rodriguez B."/>
            <person name="Murad R."/>
            <person name="Mortazavi A."/>
        </authorList>
    </citation>
    <scope>NUCLEOTIDE SEQUENCE [LARGE SCALE GENOMIC DNA]</scope>
    <source>
        <strain evidence="4 5">ALL</strain>
    </source>
</reference>
<dbReference type="Pfam" id="PF16487">
    <property type="entry name" value="ArgoMid"/>
    <property type="match status" value="1"/>
</dbReference>
<dbReference type="SMART" id="SM00950">
    <property type="entry name" value="Piwi"/>
    <property type="match status" value="1"/>
</dbReference>
<organism evidence="4 5">
    <name type="scientific">Steinernema carpocapsae</name>
    <name type="common">Entomopathogenic nematode</name>
    <dbReference type="NCBI Taxonomy" id="34508"/>
    <lineage>
        <taxon>Eukaryota</taxon>
        <taxon>Metazoa</taxon>
        <taxon>Ecdysozoa</taxon>
        <taxon>Nematoda</taxon>
        <taxon>Chromadorea</taxon>
        <taxon>Rhabditida</taxon>
        <taxon>Tylenchina</taxon>
        <taxon>Panagrolaimomorpha</taxon>
        <taxon>Strongyloidoidea</taxon>
        <taxon>Steinernematidae</taxon>
        <taxon>Steinernema</taxon>
    </lineage>
</organism>
<dbReference type="InterPro" id="IPR036085">
    <property type="entry name" value="PAZ_dom_sf"/>
</dbReference>
<gene>
    <name evidence="4" type="ORF">L596_028677</name>
</gene>
<feature type="domain" description="Piwi" evidence="3">
    <location>
        <begin position="584"/>
        <end position="865"/>
    </location>
</feature>
<dbReference type="InterPro" id="IPR003100">
    <property type="entry name" value="PAZ_dom"/>
</dbReference>
<evidence type="ECO:0008006" key="6">
    <source>
        <dbReference type="Google" id="ProtNLM"/>
    </source>
</evidence>
<name>A0A4U5LZ30_STECR</name>
<feature type="domain" description="PAZ" evidence="2">
    <location>
        <begin position="267"/>
        <end position="374"/>
    </location>
</feature>